<evidence type="ECO:0000256" key="1">
    <source>
        <dbReference type="ARBA" id="ARBA00022723"/>
    </source>
</evidence>
<keyword evidence="4" id="KW-0804">Transcription</keyword>
<dbReference type="CDD" id="cd12148">
    <property type="entry name" value="fungal_TF_MHR"/>
    <property type="match status" value="1"/>
</dbReference>
<dbReference type="Proteomes" id="UP000078343">
    <property type="component" value="Unassembled WGS sequence"/>
</dbReference>
<accession>A0A178Z7H8</accession>
<dbReference type="PANTHER" id="PTHR43374">
    <property type="entry name" value="FLAVIN PRENYLTRANSFERASE"/>
    <property type="match status" value="1"/>
</dbReference>
<dbReference type="InterPro" id="IPR001138">
    <property type="entry name" value="Zn2Cys6_DnaBD"/>
</dbReference>
<dbReference type="GO" id="GO:0016831">
    <property type="term" value="F:carboxy-lyase activity"/>
    <property type="evidence" value="ECO:0007669"/>
    <property type="project" value="TreeGrafter"/>
</dbReference>
<keyword evidence="9" id="KW-1185">Reference proteome</keyword>
<dbReference type="InterPro" id="IPR007219">
    <property type="entry name" value="XnlR_reg_dom"/>
</dbReference>
<protein>
    <recommendedName>
        <fullName evidence="7">Zn(2)-C6 fungal-type domain-containing protein</fullName>
    </recommendedName>
</protein>
<dbReference type="SMART" id="SM00906">
    <property type="entry name" value="Fungal_trans"/>
    <property type="match status" value="1"/>
</dbReference>
<dbReference type="Pfam" id="PF04082">
    <property type="entry name" value="Fungal_trans"/>
    <property type="match status" value="1"/>
</dbReference>
<keyword evidence="5" id="KW-0539">Nucleus</keyword>
<dbReference type="PANTHER" id="PTHR43374:SF1">
    <property type="entry name" value="FLAVIN PRENYLTRANSFERASE PAD1, MITOCHONDRIAL"/>
    <property type="match status" value="1"/>
</dbReference>
<reference evidence="8 9" key="1">
    <citation type="submission" date="2016-04" db="EMBL/GenBank/DDBJ databases">
        <title>Draft genome of Fonsecaea erecta CBS 125763.</title>
        <authorList>
            <person name="Weiss V.A."/>
            <person name="Vicente V.A."/>
            <person name="Raittz R.T."/>
            <person name="Moreno L.F."/>
            <person name="De Souza E.M."/>
            <person name="Pedrosa F.O."/>
            <person name="Steffens M.B."/>
            <person name="Faoro H."/>
            <person name="Tadra-Sfeir M.Z."/>
            <person name="Najafzadeh M.J."/>
            <person name="Felipe M.S."/>
            <person name="Teixeira M."/>
            <person name="Sun J."/>
            <person name="Xi L."/>
            <person name="Gomes R."/>
            <person name="De Azevedo C.M."/>
            <person name="Salgado C.G."/>
            <person name="Da Silva M.B."/>
            <person name="Nascimento M.F."/>
            <person name="Queiroz-Telles F."/>
            <person name="Attili D.S."/>
            <person name="Gorbushina A."/>
        </authorList>
    </citation>
    <scope>NUCLEOTIDE SEQUENCE [LARGE SCALE GENOMIC DNA]</scope>
    <source>
        <strain evidence="8 9">CBS 125763</strain>
    </source>
</reference>
<dbReference type="GO" id="GO:0008270">
    <property type="term" value="F:zinc ion binding"/>
    <property type="evidence" value="ECO:0007669"/>
    <property type="project" value="InterPro"/>
</dbReference>
<dbReference type="PROSITE" id="PS00463">
    <property type="entry name" value="ZN2_CY6_FUNGAL_1"/>
    <property type="match status" value="1"/>
</dbReference>
<evidence type="ECO:0000256" key="5">
    <source>
        <dbReference type="ARBA" id="ARBA00023242"/>
    </source>
</evidence>
<dbReference type="STRING" id="1367422.A0A178Z7H8"/>
<dbReference type="RefSeq" id="XP_018688818.1">
    <property type="nucleotide sequence ID" value="XM_018841930.1"/>
</dbReference>
<dbReference type="PROSITE" id="PS50048">
    <property type="entry name" value="ZN2_CY6_FUNGAL_2"/>
    <property type="match status" value="1"/>
</dbReference>
<dbReference type="SMART" id="SM00066">
    <property type="entry name" value="GAL4"/>
    <property type="match status" value="1"/>
</dbReference>
<organism evidence="8 9">
    <name type="scientific">Fonsecaea erecta</name>
    <dbReference type="NCBI Taxonomy" id="1367422"/>
    <lineage>
        <taxon>Eukaryota</taxon>
        <taxon>Fungi</taxon>
        <taxon>Dikarya</taxon>
        <taxon>Ascomycota</taxon>
        <taxon>Pezizomycotina</taxon>
        <taxon>Eurotiomycetes</taxon>
        <taxon>Chaetothyriomycetidae</taxon>
        <taxon>Chaetothyriales</taxon>
        <taxon>Herpotrichiellaceae</taxon>
        <taxon>Fonsecaea</taxon>
    </lineage>
</organism>
<dbReference type="SUPFAM" id="SSF57701">
    <property type="entry name" value="Zn2/Cys6 DNA-binding domain"/>
    <property type="match status" value="1"/>
</dbReference>
<evidence type="ECO:0000313" key="9">
    <source>
        <dbReference type="Proteomes" id="UP000078343"/>
    </source>
</evidence>
<dbReference type="InterPro" id="IPR004507">
    <property type="entry name" value="UbiX-like"/>
</dbReference>
<dbReference type="InterPro" id="IPR036864">
    <property type="entry name" value="Zn2-C6_fun-type_DNA-bd_sf"/>
</dbReference>
<dbReference type="OrthoDB" id="1747771at2759"/>
<dbReference type="AlphaFoldDB" id="A0A178Z7H8"/>
<feature type="compositionally biased region" description="Low complexity" evidence="6">
    <location>
        <begin position="78"/>
        <end position="95"/>
    </location>
</feature>
<dbReference type="GO" id="GO:0003677">
    <property type="term" value="F:DNA binding"/>
    <property type="evidence" value="ECO:0007669"/>
    <property type="project" value="UniProtKB-KW"/>
</dbReference>
<dbReference type="GO" id="GO:0006351">
    <property type="term" value="P:DNA-templated transcription"/>
    <property type="evidence" value="ECO:0007669"/>
    <property type="project" value="InterPro"/>
</dbReference>
<dbReference type="CDD" id="cd00067">
    <property type="entry name" value="GAL4"/>
    <property type="match status" value="1"/>
</dbReference>
<comment type="caution">
    <text evidence="8">The sequence shown here is derived from an EMBL/GenBank/DDBJ whole genome shotgun (WGS) entry which is preliminary data.</text>
</comment>
<dbReference type="GeneID" id="30014592"/>
<keyword evidence="3" id="KW-0238">DNA-binding</keyword>
<evidence type="ECO:0000259" key="7">
    <source>
        <dbReference type="PROSITE" id="PS50048"/>
    </source>
</evidence>
<evidence type="ECO:0000313" key="8">
    <source>
        <dbReference type="EMBL" id="OAP55451.1"/>
    </source>
</evidence>
<feature type="region of interest" description="Disordered" evidence="6">
    <location>
        <begin position="1"/>
        <end position="22"/>
    </location>
</feature>
<dbReference type="EMBL" id="LVYI01000011">
    <property type="protein sequence ID" value="OAP55451.1"/>
    <property type="molecule type" value="Genomic_DNA"/>
</dbReference>
<evidence type="ECO:0000256" key="4">
    <source>
        <dbReference type="ARBA" id="ARBA00023163"/>
    </source>
</evidence>
<gene>
    <name evidence="8" type="ORF">AYL99_10424</name>
</gene>
<feature type="region of interest" description="Disordered" evidence="6">
    <location>
        <begin position="75"/>
        <end position="97"/>
    </location>
</feature>
<evidence type="ECO:0000256" key="3">
    <source>
        <dbReference type="ARBA" id="ARBA00023125"/>
    </source>
</evidence>
<keyword evidence="2" id="KW-0805">Transcription regulation</keyword>
<keyword evidence="1" id="KW-0479">Metal-binding</keyword>
<evidence type="ECO:0000256" key="2">
    <source>
        <dbReference type="ARBA" id="ARBA00023015"/>
    </source>
</evidence>
<feature type="domain" description="Zn(2)-C6 fungal-type" evidence="7">
    <location>
        <begin position="36"/>
        <end position="67"/>
    </location>
</feature>
<dbReference type="Pfam" id="PF00172">
    <property type="entry name" value="Zn_clus"/>
    <property type="match status" value="1"/>
</dbReference>
<evidence type="ECO:0000256" key="6">
    <source>
        <dbReference type="SAM" id="MobiDB-lite"/>
    </source>
</evidence>
<dbReference type="GO" id="GO:0000981">
    <property type="term" value="F:DNA-binding transcription factor activity, RNA polymerase II-specific"/>
    <property type="evidence" value="ECO:0007669"/>
    <property type="project" value="InterPro"/>
</dbReference>
<proteinExistence type="predicted"/>
<name>A0A178Z7H8_9EURO</name>
<sequence>MDRFQDTPTPRKPDLLSREDIDEVLRQRRDNRTPRACYPCHQRKVKCNYVKPCQTCLDRGYPEICIYDAPRAKSFPDTATTSSSSAAASTTTPAPSDEPVLAQKVAVLEQTLWKMRDDIDRVLATWTPRAEPSTVAGQQSRPSPPSRDATWWTGPAPGPNTRGTGQPVHLGQRLAQQPPSVVATTGANLTGWAQDISNQEILSIFALENQSVTYPFSALWGLHNEPASRFQSLCELLPDDVECRSLFTCYSDTAHAVFPAIPDLDQFQSDLHAFLARRPDTTHTTPLSEADPDQPPPHAELGGRDLHWLGLLFACLASGCQYSTLPCEERRWKSRVYVCCAYECLRSTNYLGYPTLFDVQTMLVIADVMANSLDAGVAWCFEGLTIRLAQSLGLHLDPPLSAPDSLQRLRRELWWRIIWQESSLALAFDRPSTLQIQRVTGTPGTNDLSYNDCMKQICQIGLEIVRDRSTRGAGQFSLEDISRYRVVLNDMSQEAAPYLKDATLCHTTKARLEYWSLYLHRSYVNAELYRTFLRDRSSSPDDMDAYVRCLSGTVTGFLHLQVIAPAVKQSSIFVQRALSSALMLCTMDDLARTRSVQYLVHNFISVMESPCTQCAEAHLPTPFSKSIAKLHEMAATRWSSDLSNLSIVGMSQTAGIESHEQLN</sequence>
<feature type="region of interest" description="Disordered" evidence="6">
    <location>
        <begin position="130"/>
        <end position="168"/>
    </location>
</feature>
<dbReference type="Gene3D" id="4.10.240.10">
    <property type="entry name" value="Zn(2)-C6 fungal-type DNA-binding domain"/>
    <property type="match status" value="1"/>
</dbReference>